<protein>
    <recommendedName>
        <fullName evidence="5">Exo-alpha-sialidase</fullName>
    </recommendedName>
</protein>
<evidence type="ECO:0008006" key="5">
    <source>
        <dbReference type="Google" id="ProtNLM"/>
    </source>
</evidence>
<dbReference type="SUPFAM" id="SSF110296">
    <property type="entry name" value="Oligoxyloglucan reducing end-specific cellobiohydrolase"/>
    <property type="match status" value="1"/>
</dbReference>
<organism evidence="3 4">
    <name type="scientific">Agromyces allii</name>
    <dbReference type="NCBI Taxonomy" id="393607"/>
    <lineage>
        <taxon>Bacteria</taxon>
        <taxon>Bacillati</taxon>
        <taxon>Actinomycetota</taxon>
        <taxon>Actinomycetes</taxon>
        <taxon>Micrococcales</taxon>
        <taxon>Microbacteriaceae</taxon>
        <taxon>Agromyces</taxon>
    </lineage>
</organism>
<dbReference type="Proteomes" id="UP001499954">
    <property type="component" value="Unassembled WGS sequence"/>
</dbReference>
<keyword evidence="2" id="KW-0812">Transmembrane</keyword>
<keyword evidence="4" id="KW-1185">Reference proteome</keyword>
<proteinExistence type="predicted"/>
<evidence type="ECO:0000256" key="1">
    <source>
        <dbReference type="SAM" id="MobiDB-lite"/>
    </source>
</evidence>
<accession>A0ABP5BB81</accession>
<evidence type="ECO:0000313" key="3">
    <source>
        <dbReference type="EMBL" id="GAA1937738.1"/>
    </source>
</evidence>
<evidence type="ECO:0000256" key="2">
    <source>
        <dbReference type="SAM" id="Phobius"/>
    </source>
</evidence>
<comment type="caution">
    <text evidence="3">The sequence shown here is derived from an EMBL/GenBank/DDBJ whole genome shotgun (WGS) entry which is preliminary data.</text>
</comment>
<sequence length="319" mass="32162">MRRQRLGAATSDHPHPEPAGTRRRRVVIAAVAALVLVTAVGAYAAVRAADGAKGDADAAPELTTVAAGPGLRHPTEFPILSAASGTVAWRAYGGGGDCLLGATAVVELTTDGGSTWSRAPEGDTAIHEVLALASESATTAAMIATTGSDCTVRALRTTTGGTSWSETPTPDALPYVDPQDPGRLVFAGAAIAAPCPVARQVAAVHDTVLVLCATGGAWYRDSAATPAISRAEWTALEVSPSRSVLAIGGSPTGFGLALAGYGCPWVPGAATELPYVEVGNSCVHPIHGVPASLALAAAGPDLWIQNDGVTSIVPRSSLH</sequence>
<evidence type="ECO:0000313" key="4">
    <source>
        <dbReference type="Proteomes" id="UP001499954"/>
    </source>
</evidence>
<dbReference type="Gene3D" id="2.130.10.10">
    <property type="entry name" value="YVTN repeat-like/Quinoprotein amine dehydrogenase"/>
    <property type="match status" value="1"/>
</dbReference>
<feature type="transmembrane region" description="Helical" evidence="2">
    <location>
        <begin position="26"/>
        <end position="46"/>
    </location>
</feature>
<gene>
    <name evidence="3" type="ORF">GCM10009717_00220</name>
</gene>
<keyword evidence="2" id="KW-0472">Membrane</keyword>
<name>A0ABP5BB81_9MICO</name>
<feature type="region of interest" description="Disordered" evidence="1">
    <location>
        <begin position="1"/>
        <end position="21"/>
    </location>
</feature>
<dbReference type="EMBL" id="BAAAMK010000001">
    <property type="protein sequence ID" value="GAA1937738.1"/>
    <property type="molecule type" value="Genomic_DNA"/>
</dbReference>
<reference evidence="4" key="1">
    <citation type="journal article" date="2019" name="Int. J. Syst. Evol. Microbiol.">
        <title>The Global Catalogue of Microorganisms (GCM) 10K type strain sequencing project: providing services to taxonomists for standard genome sequencing and annotation.</title>
        <authorList>
            <consortium name="The Broad Institute Genomics Platform"/>
            <consortium name="The Broad Institute Genome Sequencing Center for Infectious Disease"/>
            <person name="Wu L."/>
            <person name="Ma J."/>
        </authorList>
    </citation>
    <scope>NUCLEOTIDE SEQUENCE [LARGE SCALE GENOMIC DNA]</scope>
    <source>
        <strain evidence="4">JCM 13584</strain>
    </source>
</reference>
<keyword evidence="2" id="KW-1133">Transmembrane helix</keyword>
<dbReference type="InterPro" id="IPR015943">
    <property type="entry name" value="WD40/YVTN_repeat-like_dom_sf"/>
</dbReference>